<evidence type="ECO:0000256" key="4">
    <source>
        <dbReference type="ARBA" id="ARBA00022840"/>
    </source>
</evidence>
<dbReference type="PANTHER" id="PTHR43499">
    <property type="entry name" value="ABC TRANSPORTER I FAMILY MEMBER 1"/>
    <property type="match status" value="1"/>
</dbReference>
<organism evidence="8 9">
    <name type="scientific">Hydrogenophaga crocea</name>
    <dbReference type="NCBI Taxonomy" id="2716225"/>
    <lineage>
        <taxon>Bacteria</taxon>
        <taxon>Pseudomonadati</taxon>
        <taxon>Pseudomonadota</taxon>
        <taxon>Betaproteobacteria</taxon>
        <taxon>Burkholderiales</taxon>
        <taxon>Comamonadaceae</taxon>
        <taxon>Hydrogenophaga</taxon>
    </lineage>
</organism>
<dbReference type="PANTHER" id="PTHR43499:SF1">
    <property type="entry name" value="ABC TRANSPORTER I FAMILY MEMBER 1"/>
    <property type="match status" value="1"/>
</dbReference>
<dbReference type="AlphaFoldDB" id="A0A6G8INB0"/>
<dbReference type="Pfam" id="PF00005">
    <property type="entry name" value="ABC_tran"/>
    <property type="match status" value="1"/>
</dbReference>
<dbReference type="NCBIfam" id="NF010061">
    <property type="entry name" value="PRK13538.1"/>
    <property type="match status" value="1"/>
</dbReference>
<evidence type="ECO:0000313" key="8">
    <source>
        <dbReference type="EMBL" id="QIM54603.1"/>
    </source>
</evidence>
<evidence type="ECO:0000256" key="6">
    <source>
        <dbReference type="ARBA" id="ARBA00023136"/>
    </source>
</evidence>
<evidence type="ECO:0000259" key="7">
    <source>
        <dbReference type="PROSITE" id="PS50893"/>
    </source>
</evidence>
<dbReference type="KEGG" id="hcz:G9Q37_00085"/>
<dbReference type="SUPFAM" id="SSF52540">
    <property type="entry name" value="P-loop containing nucleoside triphosphate hydrolases"/>
    <property type="match status" value="1"/>
</dbReference>
<keyword evidence="9" id="KW-1185">Reference proteome</keyword>
<dbReference type="EMBL" id="CP049989">
    <property type="protein sequence ID" value="QIM54603.1"/>
    <property type="molecule type" value="Genomic_DNA"/>
</dbReference>
<accession>A0A6G8INB0</accession>
<dbReference type="Gene3D" id="3.40.50.300">
    <property type="entry name" value="P-loop containing nucleotide triphosphate hydrolases"/>
    <property type="match status" value="1"/>
</dbReference>
<gene>
    <name evidence="8" type="primary">ccmA</name>
    <name evidence="8" type="ORF">G9Q37_00085</name>
</gene>
<dbReference type="NCBIfam" id="TIGR01189">
    <property type="entry name" value="ccmA"/>
    <property type="match status" value="1"/>
</dbReference>
<keyword evidence="6" id="KW-0472">Membrane</keyword>
<proteinExistence type="predicted"/>
<reference evidence="8 9" key="1">
    <citation type="submission" date="2020-03" db="EMBL/GenBank/DDBJ databases">
        <title>Hydrogenophaga sp. nov. isolated from cyanobacterial mat.</title>
        <authorList>
            <person name="Thorat V."/>
            <person name="Kirdat K."/>
            <person name="Tiwarekar B."/>
            <person name="Costa E.D."/>
            <person name="Yadav A."/>
        </authorList>
    </citation>
    <scope>NUCLEOTIDE SEQUENCE [LARGE SCALE GENOMIC DNA]</scope>
    <source>
        <strain evidence="8 9">BA0156</strain>
    </source>
</reference>
<dbReference type="InterPro" id="IPR005895">
    <property type="entry name" value="ABC_transptr_haem_export_CcmA"/>
</dbReference>
<dbReference type="PROSITE" id="PS50893">
    <property type="entry name" value="ABC_TRANSPORTER_2"/>
    <property type="match status" value="1"/>
</dbReference>
<keyword evidence="2" id="KW-0547">Nucleotide-binding</keyword>
<keyword evidence="1" id="KW-0813">Transport</keyword>
<dbReference type="GO" id="GO:0005524">
    <property type="term" value="F:ATP binding"/>
    <property type="evidence" value="ECO:0007669"/>
    <property type="project" value="UniProtKB-KW"/>
</dbReference>
<name>A0A6G8INB0_9BURK</name>
<dbReference type="Proteomes" id="UP000503162">
    <property type="component" value="Chromosome"/>
</dbReference>
<evidence type="ECO:0000256" key="3">
    <source>
        <dbReference type="ARBA" id="ARBA00022748"/>
    </source>
</evidence>
<keyword evidence="4" id="KW-0067">ATP-binding</keyword>
<dbReference type="GO" id="GO:0022857">
    <property type="term" value="F:transmembrane transporter activity"/>
    <property type="evidence" value="ECO:0007669"/>
    <property type="project" value="InterPro"/>
</dbReference>
<protein>
    <submittedName>
        <fullName evidence="8">Cytochrome c biogenesis heme-transporting ATPase CcmA</fullName>
    </submittedName>
</protein>
<dbReference type="InterPro" id="IPR003439">
    <property type="entry name" value="ABC_transporter-like_ATP-bd"/>
</dbReference>
<evidence type="ECO:0000313" key="9">
    <source>
        <dbReference type="Proteomes" id="UP000503162"/>
    </source>
</evidence>
<keyword evidence="3" id="KW-0201">Cytochrome c-type biogenesis</keyword>
<evidence type="ECO:0000256" key="1">
    <source>
        <dbReference type="ARBA" id="ARBA00022448"/>
    </source>
</evidence>
<evidence type="ECO:0000256" key="2">
    <source>
        <dbReference type="ARBA" id="ARBA00022741"/>
    </source>
</evidence>
<sequence>MLELERLACERGGRRLFGGLSLVLHAGDLLRVHGANGSGKTSLLRLLCGLQTPSEGTVRWRGRLLPQAREQIGQEQIYLAHRAALADELSPLENLRWAQALSGQTVTNETLRQALDATGVRALADQPVRALSEGQRQRCALARLALPPPRALWLLDEPFNALDAEANGWLRERIAAQRRAGGVVVLSDHQGLPHDGAPAIEVRL</sequence>
<evidence type="ECO:0000256" key="5">
    <source>
        <dbReference type="ARBA" id="ARBA00022967"/>
    </source>
</evidence>
<keyword evidence="5" id="KW-1278">Translocase</keyword>
<dbReference type="GO" id="GO:0016887">
    <property type="term" value="F:ATP hydrolysis activity"/>
    <property type="evidence" value="ECO:0007669"/>
    <property type="project" value="InterPro"/>
</dbReference>
<dbReference type="GO" id="GO:0017004">
    <property type="term" value="P:cytochrome complex assembly"/>
    <property type="evidence" value="ECO:0007669"/>
    <property type="project" value="UniProtKB-KW"/>
</dbReference>
<feature type="domain" description="ABC transporter" evidence="7">
    <location>
        <begin position="2"/>
        <end position="204"/>
    </location>
</feature>
<dbReference type="InterPro" id="IPR027417">
    <property type="entry name" value="P-loop_NTPase"/>
</dbReference>